<dbReference type="Gene3D" id="1.50.10.10">
    <property type="match status" value="1"/>
</dbReference>
<evidence type="ECO:0000259" key="2">
    <source>
        <dbReference type="Pfam" id="PF21104"/>
    </source>
</evidence>
<dbReference type="PANTHER" id="PTHR34987">
    <property type="entry name" value="C, PUTATIVE (AFU_ORTHOLOGUE AFUA_3G02880)-RELATED"/>
    <property type="match status" value="1"/>
</dbReference>
<dbReference type="InterPro" id="IPR035396">
    <property type="entry name" value="Bac_rhamnosid6H"/>
</dbReference>
<evidence type="ECO:0000313" key="3">
    <source>
        <dbReference type="EMBL" id="GAX04892.1"/>
    </source>
</evidence>
<evidence type="ECO:0000259" key="1">
    <source>
        <dbReference type="Pfam" id="PF17389"/>
    </source>
</evidence>
<dbReference type="SUPFAM" id="SSF48208">
    <property type="entry name" value="Six-hairpin glycosidases"/>
    <property type="match status" value="1"/>
</dbReference>
<protein>
    <submittedName>
        <fullName evidence="3">Alpha-L-rhamnosidase</fullName>
    </submittedName>
</protein>
<feature type="domain" description="Alpha-L-rhamnosidase six-hairpin glycosidase" evidence="1">
    <location>
        <begin position="194"/>
        <end position="520"/>
    </location>
</feature>
<evidence type="ECO:0000313" key="4">
    <source>
        <dbReference type="Proteomes" id="UP000198414"/>
    </source>
</evidence>
<dbReference type="InterPro" id="IPR012341">
    <property type="entry name" value="6hp_glycosidase-like_sf"/>
</dbReference>
<reference evidence="3 4" key="1">
    <citation type="submission" date="2015-11" db="EMBL/GenBank/DDBJ databases">
        <title>Draft genome sequences of new species of the genus Lactobacillus isolated from orchardgrass silage.</title>
        <authorList>
            <person name="Tohno M."/>
            <person name="Tanizawa Y."/>
            <person name="Arita M."/>
        </authorList>
    </citation>
    <scope>NUCLEOTIDE SEQUENCE [LARGE SCALE GENOMIC DNA]</scope>
    <source>
        <strain evidence="3 4">IWT25</strain>
    </source>
</reference>
<gene>
    <name evidence="3" type="ORF">IWT25_00186</name>
</gene>
<dbReference type="Pfam" id="PF21104">
    <property type="entry name" value="Glyco_hydro_78_N"/>
    <property type="match status" value="1"/>
</dbReference>
<accession>A0A1Z5ITG9</accession>
<comment type="caution">
    <text evidence="3">The sequence shown here is derived from an EMBL/GenBank/DDBJ whole genome shotgun (WGS) entry which is preliminary data.</text>
</comment>
<dbReference type="OrthoDB" id="9815108at2"/>
<dbReference type="InterPro" id="IPR008928">
    <property type="entry name" value="6-hairpin_glycosidase_sf"/>
</dbReference>
<dbReference type="InterPro" id="IPR049164">
    <property type="entry name" value="Glyco_hydro_78_N"/>
</dbReference>
<dbReference type="Pfam" id="PF17389">
    <property type="entry name" value="Bac_rhamnosid6H"/>
    <property type="match status" value="1"/>
</dbReference>
<dbReference type="EMBL" id="BCMI01000001">
    <property type="protein sequence ID" value="GAX04892.1"/>
    <property type="molecule type" value="Genomic_DNA"/>
</dbReference>
<organism evidence="3 4">
    <name type="scientific">Secundilactobacillus pentosiphilus</name>
    <dbReference type="NCBI Taxonomy" id="1714682"/>
    <lineage>
        <taxon>Bacteria</taxon>
        <taxon>Bacillati</taxon>
        <taxon>Bacillota</taxon>
        <taxon>Bacilli</taxon>
        <taxon>Lactobacillales</taxon>
        <taxon>Lactobacillaceae</taxon>
        <taxon>Secundilactobacillus</taxon>
    </lineage>
</organism>
<feature type="domain" description="Glycosyl hydrolase family 78 alpha-rhamnosidase N-terminal" evidence="2">
    <location>
        <begin position="38"/>
        <end position="176"/>
    </location>
</feature>
<dbReference type="Proteomes" id="UP000198414">
    <property type="component" value="Unassembled WGS sequence"/>
</dbReference>
<sequence>MGFTFQINNDIHFKHDKQLLAKAASYRPKLKHQTINAKSIVELEKNTDLLEDCGVKKVADINELANRKLKRNDKVILDFGDHCVGNFSLKVKSVGSPMDAPLFFKLKFAEMPAELASKSEDYDGWLSKSWIQEEYLHLDTLPAQLELPRRYSFRYVEITVLDTSPKWQVVFEQPTVVTQSAVTADAVTKPRLADPELNRIYQVGVKTLEDCMQDVFEDGPKRDRRLWIGDLRLQALADYATFKNTDLVKRCLYLFGAMPTEDGRIPANVFTQPTETPDDTFLLDYSLFFISILADYEEFNTDQMVLNDLYPIAKKQMDVALKLVNEQGELQITDDYPVFIDWSNDFDKTTAGQGILIYTLKQFISLAKQMHDSDADRYISKLTLISEFATKQLFDSKSQLFVSGSNRELNVASQVWMALAHVLDDQSTKQLMVQTVKQLFPIKGIATPYMYHHVTQALFEAGMQKEAIRLMKGYWGKMIQLGADTYWEAFDPDKPDYSPYGSAILNSYCHAWSCTPVYLIDKYLLREGVSYDN</sequence>
<name>A0A1Z5ITG9_9LACO</name>
<dbReference type="AlphaFoldDB" id="A0A1Z5ITG9"/>
<dbReference type="PANTHER" id="PTHR34987:SF4">
    <property type="entry name" value="ALPHA-L-RHAMNOSIDASE C-TERMINAL DOMAIN-CONTAINING PROTEIN"/>
    <property type="match status" value="1"/>
</dbReference>
<proteinExistence type="predicted"/>
<dbReference type="GO" id="GO:0005975">
    <property type="term" value="P:carbohydrate metabolic process"/>
    <property type="evidence" value="ECO:0007669"/>
    <property type="project" value="InterPro"/>
</dbReference>
<dbReference type="RefSeq" id="WP_089120315.1">
    <property type="nucleotide sequence ID" value="NZ_BCMI01000001.1"/>
</dbReference>